<keyword evidence="2 3" id="KW-0238">DNA-binding</keyword>
<comment type="similarity">
    <text evidence="1 3">Belongs to the ETS family.</text>
</comment>
<dbReference type="SUPFAM" id="SSF47769">
    <property type="entry name" value="SAM/Pointed domain"/>
    <property type="match status" value="1"/>
</dbReference>
<dbReference type="Gene3D" id="1.10.10.10">
    <property type="entry name" value="Winged helix-like DNA-binding domain superfamily/Winged helix DNA-binding domain"/>
    <property type="match status" value="1"/>
</dbReference>
<dbReference type="PRINTS" id="PR00454">
    <property type="entry name" value="ETSDOMAIN"/>
</dbReference>
<protein>
    <submittedName>
        <fullName evidence="6">ETS-related transcription factor Elf-5 isoform X1</fullName>
    </submittedName>
</protein>
<dbReference type="Gene3D" id="1.10.150.50">
    <property type="entry name" value="Transcription Factor, Ets-1"/>
    <property type="match status" value="1"/>
</dbReference>
<dbReference type="AlphaFoldDB" id="A0A6J0BVK5"/>
<comment type="subcellular location">
    <subcellularLocation>
        <location evidence="3">Nucleus</location>
    </subcellularLocation>
</comment>
<dbReference type="Pfam" id="PF00178">
    <property type="entry name" value="Ets"/>
    <property type="match status" value="1"/>
</dbReference>
<evidence type="ECO:0000313" key="6">
    <source>
        <dbReference type="RefSeq" id="XP_015518093.1"/>
    </source>
</evidence>
<dbReference type="InterPro" id="IPR036390">
    <property type="entry name" value="WH_DNA-bd_sf"/>
</dbReference>
<dbReference type="GO" id="GO:0005634">
    <property type="term" value="C:nucleus"/>
    <property type="evidence" value="ECO:0007669"/>
    <property type="project" value="UniProtKB-SubCell"/>
</dbReference>
<evidence type="ECO:0000256" key="3">
    <source>
        <dbReference type="RuleBase" id="RU004019"/>
    </source>
</evidence>
<proteinExistence type="inferred from homology"/>
<dbReference type="InParanoid" id="A0A6J0BVK5"/>
<dbReference type="InterPro" id="IPR046328">
    <property type="entry name" value="ETS_fam"/>
</dbReference>
<dbReference type="GO" id="GO:0030154">
    <property type="term" value="P:cell differentiation"/>
    <property type="evidence" value="ECO:0007669"/>
    <property type="project" value="TreeGrafter"/>
</dbReference>
<keyword evidence="3" id="KW-0539">Nucleus</keyword>
<dbReference type="GO" id="GO:0043565">
    <property type="term" value="F:sequence-specific DNA binding"/>
    <property type="evidence" value="ECO:0007669"/>
    <property type="project" value="InterPro"/>
</dbReference>
<dbReference type="PANTHER" id="PTHR11849:SF190">
    <property type="entry name" value="ETS-DOMAIN PROTEIN"/>
    <property type="match status" value="1"/>
</dbReference>
<dbReference type="InterPro" id="IPR036388">
    <property type="entry name" value="WH-like_DNA-bd_sf"/>
</dbReference>
<dbReference type="GO" id="GO:0000981">
    <property type="term" value="F:DNA-binding transcription factor activity, RNA polymerase II-specific"/>
    <property type="evidence" value="ECO:0007669"/>
    <property type="project" value="TreeGrafter"/>
</dbReference>
<dbReference type="FunFam" id="1.10.10.10:FF:001336">
    <property type="entry name" value="Epithelium specific ets factor 3, ese3, putative"/>
    <property type="match status" value="1"/>
</dbReference>
<evidence type="ECO:0000259" key="4">
    <source>
        <dbReference type="PROSITE" id="PS50061"/>
    </source>
</evidence>
<dbReference type="OrthoDB" id="5975550at2759"/>
<dbReference type="PROSITE" id="PS50061">
    <property type="entry name" value="ETS_DOMAIN_3"/>
    <property type="match status" value="1"/>
</dbReference>
<dbReference type="KEGG" id="nlo:107223038"/>
<evidence type="ECO:0000256" key="1">
    <source>
        <dbReference type="ARBA" id="ARBA00005562"/>
    </source>
</evidence>
<evidence type="ECO:0000313" key="5">
    <source>
        <dbReference type="Proteomes" id="UP000829291"/>
    </source>
</evidence>
<dbReference type="PANTHER" id="PTHR11849">
    <property type="entry name" value="ETS"/>
    <property type="match status" value="1"/>
</dbReference>
<dbReference type="SMART" id="SM00413">
    <property type="entry name" value="ETS"/>
    <property type="match status" value="1"/>
</dbReference>
<evidence type="ECO:0000256" key="2">
    <source>
        <dbReference type="ARBA" id="ARBA00023125"/>
    </source>
</evidence>
<organism evidence="6">
    <name type="scientific">Neodiprion lecontei</name>
    <name type="common">Redheaded pine sawfly</name>
    <dbReference type="NCBI Taxonomy" id="441921"/>
    <lineage>
        <taxon>Eukaryota</taxon>
        <taxon>Metazoa</taxon>
        <taxon>Ecdysozoa</taxon>
        <taxon>Arthropoda</taxon>
        <taxon>Hexapoda</taxon>
        <taxon>Insecta</taxon>
        <taxon>Pterygota</taxon>
        <taxon>Neoptera</taxon>
        <taxon>Endopterygota</taxon>
        <taxon>Hymenoptera</taxon>
        <taxon>Tenthredinoidea</taxon>
        <taxon>Diprionidae</taxon>
        <taxon>Diprioninae</taxon>
        <taxon>Neodiprion</taxon>
    </lineage>
</organism>
<dbReference type="InterPro" id="IPR013761">
    <property type="entry name" value="SAM/pointed_sf"/>
</dbReference>
<dbReference type="InterPro" id="IPR000418">
    <property type="entry name" value="Ets_dom"/>
</dbReference>
<dbReference type="GeneID" id="107223038"/>
<dbReference type="Proteomes" id="UP000829291">
    <property type="component" value="Chromosome 6"/>
</dbReference>
<sequence length="338" mass="40047">MKLEHDMESDSFYTDQTNGSVLRFCNYDDVCSIDHFHSNNKISPVDCSRDPYYDSGKPLQLLNLDAQSKAKSEIHNWNIEIEDPYNKSRYSSDEDMKPDCNSWMRKPIEYWDTLETKSWLLSSFMKLGIHYEKLCTVAEEFSMPGNKLVQLSLQDFVNRDHDNGGRLYEILQEHRDMKYHSYSFAKFPPECSDDETSVTISQNYSDEESVISTDYIKKRQPGRPRSLSTKQKPAVKNERLWEYVRNLLLNPKFCPQWICWEDYEKKRFRFVKSDCVAKMWGSRKHNPDMTYEKFSRAMRYYYKKGIFVAVQGRRLVYQFGPAATGLETDDPNFRKSQF</sequence>
<name>A0A6J0BVK5_NEOLC</name>
<reference evidence="6" key="1">
    <citation type="submission" date="2025-08" db="UniProtKB">
        <authorList>
            <consortium name="RefSeq"/>
        </authorList>
    </citation>
    <scope>IDENTIFICATION</scope>
    <source>
        <tissue evidence="6">Thorax and Abdomen</tissue>
    </source>
</reference>
<feature type="domain" description="ETS" evidence="4">
    <location>
        <begin position="238"/>
        <end position="320"/>
    </location>
</feature>
<dbReference type="SUPFAM" id="SSF46785">
    <property type="entry name" value="Winged helix' DNA-binding domain"/>
    <property type="match status" value="1"/>
</dbReference>
<keyword evidence="5" id="KW-1185">Reference proteome</keyword>
<accession>A0A6J0BVK5</accession>
<dbReference type="RefSeq" id="XP_015518093.1">
    <property type="nucleotide sequence ID" value="XM_015662607.2"/>
</dbReference>
<gene>
    <name evidence="6" type="primary">LOC107223038</name>
</gene>